<proteinExistence type="predicted"/>
<comment type="caution">
    <text evidence="1">The sequence shown here is derived from an EMBL/GenBank/DDBJ whole genome shotgun (WGS) entry which is preliminary data.</text>
</comment>
<reference evidence="1 2" key="1">
    <citation type="submission" date="2024-05" db="EMBL/GenBank/DDBJ databases">
        <authorList>
            <person name="Wallberg A."/>
        </authorList>
    </citation>
    <scope>NUCLEOTIDE SEQUENCE [LARGE SCALE GENOMIC DNA]</scope>
</reference>
<dbReference type="PANTHER" id="PTHR12773:SF0">
    <property type="entry name" value="MULTIFUNCTIONAL METHYLTRANSFERASE SUBUNIT TRM112-LIKE PROTEIN"/>
    <property type="match status" value="1"/>
</dbReference>
<organism evidence="1 2">
    <name type="scientific">Meganyctiphanes norvegica</name>
    <name type="common">Northern krill</name>
    <name type="synonym">Thysanopoda norvegica</name>
    <dbReference type="NCBI Taxonomy" id="48144"/>
    <lineage>
        <taxon>Eukaryota</taxon>
        <taxon>Metazoa</taxon>
        <taxon>Ecdysozoa</taxon>
        <taxon>Arthropoda</taxon>
        <taxon>Crustacea</taxon>
        <taxon>Multicrustacea</taxon>
        <taxon>Malacostraca</taxon>
        <taxon>Eumalacostraca</taxon>
        <taxon>Eucarida</taxon>
        <taxon>Euphausiacea</taxon>
        <taxon>Euphausiidae</taxon>
        <taxon>Meganyctiphanes</taxon>
    </lineage>
</organism>
<dbReference type="AlphaFoldDB" id="A0AAV2QZU2"/>
<feature type="non-terminal residue" evidence="1">
    <location>
        <position position="124"/>
    </location>
</feature>
<dbReference type="EMBL" id="CAXKWB010014069">
    <property type="protein sequence ID" value="CAL4109593.1"/>
    <property type="molecule type" value="Genomic_DNA"/>
</dbReference>
<keyword evidence="2" id="KW-1185">Reference proteome</keyword>
<dbReference type="PANTHER" id="PTHR12773">
    <property type="entry name" value="UPF0315 PROTEIN-RELATED"/>
    <property type="match status" value="1"/>
</dbReference>
<evidence type="ECO:0008006" key="3">
    <source>
        <dbReference type="Google" id="ProtNLM"/>
    </source>
</evidence>
<name>A0AAV2QZU2_MEGNR</name>
<evidence type="ECO:0000313" key="2">
    <source>
        <dbReference type="Proteomes" id="UP001497623"/>
    </source>
</evidence>
<gene>
    <name evidence="1" type="ORF">MNOR_LOCUS19145</name>
</gene>
<dbReference type="InterPro" id="IPR039127">
    <property type="entry name" value="Trm112"/>
</dbReference>
<dbReference type="GO" id="GO:0030488">
    <property type="term" value="P:tRNA methylation"/>
    <property type="evidence" value="ECO:0007669"/>
    <property type="project" value="TreeGrafter"/>
</dbReference>
<dbReference type="SUPFAM" id="SSF158997">
    <property type="entry name" value="Trm112p-like"/>
    <property type="match status" value="1"/>
</dbReference>
<dbReference type="GO" id="GO:0070476">
    <property type="term" value="P:rRNA (guanine-N7)-methylation"/>
    <property type="evidence" value="ECO:0007669"/>
    <property type="project" value="TreeGrafter"/>
</dbReference>
<protein>
    <recommendedName>
        <fullName evidence="3">Multifunctional methyltransferase subunit TRM112-like protein</fullName>
    </recommendedName>
</protein>
<accession>A0AAV2QZU2</accession>
<evidence type="ECO:0000313" key="1">
    <source>
        <dbReference type="EMBL" id="CAL4109593.1"/>
    </source>
</evidence>
<dbReference type="Proteomes" id="UP001497623">
    <property type="component" value="Unassembled WGS sequence"/>
</dbReference>
<sequence>MKLISSNSLPEGPALSCLRPCRSEAKADEVKTVDIDFDQEFISRMIHKLDWKALIFAAQCVGHQEDLPDSLPDGYEGDEDLLKKLHHILLEVEVTSGCLVCPETQRKFPITNGIPNMLLNEDEV</sequence>
<dbReference type="GO" id="GO:0046982">
    <property type="term" value="F:protein heterodimerization activity"/>
    <property type="evidence" value="ECO:0007669"/>
    <property type="project" value="InterPro"/>
</dbReference>
<dbReference type="Gene3D" id="2.20.25.10">
    <property type="match status" value="1"/>
</dbReference>